<protein>
    <submittedName>
        <fullName evidence="3">Zf-HC2 domain-containing protein</fullName>
    </submittedName>
</protein>
<sequence length="97" mass="11394">MTCFLVRDLLPLYLEGDCKRETEHVIEEHLKTCSSCREMFDMMAEPFELEDEQAVEENFLPEEEIRFKQRYYGLLIVKAACWFGAAVAVMLIIKLLI</sequence>
<dbReference type="EMBL" id="JALAXJ010000020">
    <property type="protein sequence ID" value="MCY9231395.1"/>
    <property type="molecule type" value="Genomic_DNA"/>
</dbReference>
<keyword evidence="1" id="KW-0472">Membrane</keyword>
<evidence type="ECO:0000256" key="1">
    <source>
        <dbReference type="SAM" id="Phobius"/>
    </source>
</evidence>
<dbReference type="Proteomes" id="UP001066278">
    <property type="component" value="Unassembled WGS sequence"/>
</dbReference>
<dbReference type="Pfam" id="PF13490">
    <property type="entry name" value="zf-HC2"/>
    <property type="match status" value="1"/>
</dbReference>
<keyword evidence="1" id="KW-0812">Transmembrane</keyword>
<feature type="domain" description="Putative zinc-finger" evidence="2">
    <location>
        <begin position="5"/>
        <end position="37"/>
    </location>
</feature>
<evidence type="ECO:0000259" key="2">
    <source>
        <dbReference type="Pfam" id="PF13490"/>
    </source>
</evidence>
<accession>A0A9Q4EWH8</accession>
<dbReference type="InterPro" id="IPR027383">
    <property type="entry name" value="Znf_put"/>
</dbReference>
<dbReference type="RefSeq" id="WP_268272347.1">
    <property type="nucleotide sequence ID" value="NZ_JALAKW010000001.1"/>
</dbReference>
<gene>
    <name evidence="3" type="ORF">MOE99_18935</name>
</gene>
<dbReference type="AlphaFoldDB" id="A0A9Q4EWH8"/>
<proteinExistence type="predicted"/>
<evidence type="ECO:0000313" key="4">
    <source>
        <dbReference type="Proteomes" id="UP001066278"/>
    </source>
</evidence>
<feature type="transmembrane region" description="Helical" evidence="1">
    <location>
        <begin position="71"/>
        <end position="93"/>
    </location>
</feature>
<comment type="caution">
    <text evidence="3">The sequence shown here is derived from an EMBL/GenBank/DDBJ whole genome shotgun (WGS) entry which is preliminary data.</text>
</comment>
<name>A0A9Q4EWH8_9BACI</name>
<keyword evidence="1" id="KW-1133">Transmembrane helix</keyword>
<reference evidence="3" key="1">
    <citation type="submission" date="2022-02" db="EMBL/GenBank/DDBJ databases">
        <title>Crop Bioprotection Bacillus Genome Sequencing.</title>
        <authorList>
            <person name="Dunlap C."/>
        </authorList>
    </citation>
    <scope>NUCLEOTIDE SEQUENCE</scope>
    <source>
        <strain evidence="3">T20C13</strain>
    </source>
</reference>
<evidence type="ECO:0000313" key="3">
    <source>
        <dbReference type="EMBL" id="MCY9231395.1"/>
    </source>
</evidence>
<organism evidence="3 4">
    <name type="scientific">Bacillus inaquosorum</name>
    <dbReference type="NCBI Taxonomy" id="483913"/>
    <lineage>
        <taxon>Bacteria</taxon>
        <taxon>Bacillati</taxon>
        <taxon>Bacillota</taxon>
        <taxon>Bacilli</taxon>
        <taxon>Bacillales</taxon>
        <taxon>Bacillaceae</taxon>
        <taxon>Bacillus</taxon>
    </lineage>
</organism>